<gene>
    <name evidence="2" type="ORF">BJY01DRAFT_116562</name>
</gene>
<protein>
    <submittedName>
        <fullName evidence="2">Uncharacterized protein</fullName>
    </submittedName>
</protein>
<evidence type="ECO:0000256" key="1">
    <source>
        <dbReference type="SAM" id="MobiDB-lite"/>
    </source>
</evidence>
<dbReference type="EMBL" id="JBFXLU010000030">
    <property type="protein sequence ID" value="KAL2851461.1"/>
    <property type="molecule type" value="Genomic_DNA"/>
</dbReference>
<feature type="compositionally biased region" description="Basic and acidic residues" evidence="1">
    <location>
        <begin position="255"/>
        <end position="264"/>
    </location>
</feature>
<evidence type="ECO:0000313" key="3">
    <source>
        <dbReference type="Proteomes" id="UP001610446"/>
    </source>
</evidence>
<feature type="compositionally biased region" description="Basic residues" evidence="1">
    <location>
        <begin position="235"/>
        <end position="254"/>
    </location>
</feature>
<reference evidence="2 3" key="1">
    <citation type="submission" date="2024-07" db="EMBL/GenBank/DDBJ databases">
        <title>Section-level genome sequencing and comparative genomics of Aspergillus sections Usti and Cavernicolus.</title>
        <authorList>
            <consortium name="Lawrence Berkeley National Laboratory"/>
            <person name="Nybo J.L."/>
            <person name="Vesth T.C."/>
            <person name="Theobald S."/>
            <person name="Frisvad J.C."/>
            <person name="Larsen T.O."/>
            <person name="Kjaerboelling I."/>
            <person name="Rothschild-Mancinelli K."/>
            <person name="Lyhne E.K."/>
            <person name="Kogle M.E."/>
            <person name="Barry K."/>
            <person name="Clum A."/>
            <person name="Na H."/>
            <person name="Ledsgaard L."/>
            <person name="Lin J."/>
            <person name="Lipzen A."/>
            <person name="Kuo A."/>
            <person name="Riley R."/>
            <person name="Mondo S."/>
            <person name="Labutti K."/>
            <person name="Haridas S."/>
            <person name="Pangalinan J."/>
            <person name="Salamov A.A."/>
            <person name="Simmons B.A."/>
            <person name="Magnuson J.K."/>
            <person name="Chen J."/>
            <person name="Drula E."/>
            <person name="Henrissat B."/>
            <person name="Wiebenga A."/>
            <person name="Lubbers R.J."/>
            <person name="Gomes A.C."/>
            <person name="Makela M.R."/>
            <person name="Stajich J."/>
            <person name="Grigoriev I.V."/>
            <person name="Mortensen U.H."/>
            <person name="De Vries R.P."/>
            <person name="Baker S.E."/>
            <person name="Andersen M.R."/>
        </authorList>
    </citation>
    <scope>NUCLEOTIDE SEQUENCE [LARGE SCALE GENOMIC DNA]</scope>
    <source>
        <strain evidence="2 3">CBS 123904</strain>
    </source>
</reference>
<organism evidence="2 3">
    <name type="scientific">Aspergillus pseudoustus</name>
    <dbReference type="NCBI Taxonomy" id="1810923"/>
    <lineage>
        <taxon>Eukaryota</taxon>
        <taxon>Fungi</taxon>
        <taxon>Dikarya</taxon>
        <taxon>Ascomycota</taxon>
        <taxon>Pezizomycotina</taxon>
        <taxon>Eurotiomycetes</taxon>
        <taxon>Eurotiomycetidae</taxon>
        <taxon>Eurotiales</taxon>
        <taxon>Aspergillaceae</taxon>
        <taxon>Aspergillus</taxon>
        <taxon>Aspergillus subgen. Nidulantes</taxon>
    </lineage>
</organism>
<proteinExistence type="predicted"/>
<sequence length="296" mass="33827">MLSFPASHTPRIKGKYFVTRTRLTADSIVASFCIIATCKADLPLPLDWRMSICSGKKPKLLSNVVEPGKSPANENRTRANGLRRWVGLTWIIIAMSIGEVRWVCSFGDFFLSVGFYFFVSHESLFSFEILKLVVRQDHGAHLRCLDDVYGEGSIHPIYKRDAHSVTDGLVTRHTSLPNETYSKISQFSAQSPSGLCWRPLIIFCKSKRGLHSGVTPPWTKSMRCQRSPLRRYLKVRGKKKERKKKKKTRLKRRSSRSESADDYRRAAYRSHSITEHHLSILLHVCSAVYTYTPYTG</sequence>
<evidence type="ECO:0000313" key="2">
    <source>
        <dbReference type="EMBL" id="KAL2851461.1"/>
    </source>
</evidence>
<accession>A0ABR4KGR3</accession>
<name>A0ABR4KGR3_9EURO</name>
<keyword evidence="3" id="KW-1185">Reference proteome</keyword>
<comment type="caution">
    <text evidence="2">The sequence shown here is derived from an EMBL/GenBank/DDBJ whole genome shotgun (WGS) entry which is preliminary data.</text>
</comment>
<dbReference type="Proteomes" id="UP001610446">
    <property type="component" value="Unassembled WGS sequence"/>
</dbReference>
<feature type="region of interest" description="Disordered" evidence="1">
    <location>
        <begin position="235"/>
        <end position="264"/>
    </location>
</feature>